<organism evidence="3 4">
    <name type="scientific">Cladosporium halotolerans</name>
    <dbReference type="NCBI Taxonomy" id="1052096"/>
    <lineage>
        <taxon>Eukaryota</taxon>
        <taxon>Fungi</taxon>
        <taxon>Dikarya</taxon>
        <taxon>Ascomycota</taxon>
        <taxon>Pezizomycotina</taxon>
        <taxon>Dothideomycetes</taxon>
        <taxon>Dothideomycetidae</taxon>
        <taxon>Cladosporiales</taxon>
        <taxon>Cladosporiaceae</taxon>
        <taxon>Cladosporium</taxon>
    </lineage>
</organism>
<accession>A0AB34KDI1</accession>
<gene>
    <name evidence="3" type="ORF">WHR41_07853</name>
</gene>
<feature type="chain" id="PRO_5044293736" evidence="2">
    <location>
        <begin position="20"/>
        <end position="361"/>
    </location>
</feature>
<dbReference type="EMBL" id="JAAQHG020000037">
    <property type="protein sequence ID" value="KAL1583238.1"/>
    <property type="molecule type" value="Genomic_DNA"/>
</dbReference>
<feature type="compositionally biased region" description="Polar residues" evidence="1">
    <location>
        <begin position="192"/>
        <end position="207"/>
    </location>
</feature>
<keyword evidence="2" id="KW-0732">Signal</keyword>
<dbReference type="GeneID" id="96009295"/>
<name>A0AB34KDI1_9PEZI</name>
<evidence type="ECO:0000256" key="1">
    <source>
        <dbReference type="SAM" id="MobiDB-lite"/>
    </source>
</evidence>
<dbReference type="AlphaFoldDB" id="A0AB34KDI1"/>
<proteinExistence type="predicted"/>
<feature type="region of interest" description="Disordered" evidence="1">
    <location>
        <begin position="189"/>
        <end position="328"/>
    </location>
</feature>
<dbReference type="PROSITE" id="PS51257">
    <property type="entry name" value="PROKAR_LIPOPROTEIN"/>
    <property type="match status" value="1"/>
</dbReference>
<dbReference type="Proteomes" id="UP000803884">
    <property type="component" value="Unassembled WGS sequence"/>
</dbReference>
<reference evidence="3 4" key="1">
    <citation type="journal article" date="2020" name="Microbiol. Resour. Announc.">
        <title>Draft Genome Sequence of a Cladosporium Species Isolated from the Mesophotic Ascidian Didemnum maculosum.</title>
        <authorList>
            <person name="Gioti A."/>
            <person name="Siaperas R."/>
            <person name="Nikolaivits E."/>
            <person name="Le Goff G."/>
            <person name="Ouazzani J."/>
            <person name="Kotoulas G."/>
            <person name="Topakas E."/>
        </authorList>
    </citation>
    <scope>NUCLEOTIDE SEQUENCE [LARGE SCALE GENOMIC DNA]</scope>
    <source>
        <strain evidence="3 4">TM138-S3</strain>
    </source>
</reference>
<protein>
    <submittedName>
        <fullName evidence="3">Uncharacterized protein</fullName>
    </submittedName>
</protein>
<keyword evidence="4" id="KW-1185">Reference proteome</keyword>
<sequence>MRTGILSCLTLATASLVSCVAIPAEQAKDSYPASPVWPSVDCEHGKHCDHELHNLDLDTYHDHDNHTLLVLLLAKVLDEALHNLVQVVHHPMHYVNLAQADNHSMQHDFDVQLLQIPEHFEQPVHQVENLVEAQHHSVHHFAQVQSTTWYKPTTTPCTTSKTSTYTPPKNTTAPCPTSRWTYTSWTATTQTIKPSSSTSRPASQTQYVPPPSTPVMPTMPSSSAPTMPVKPPMSSASSSAKTSPVQSMQSSSMASSSAMTSPVQPMSSSSSMASSTADAAPSTSSGMSKSSKYESTTSSESSAMSTSTSSTRKPTTNMTMPTARPTEPVYNSGAVTFAPSPAMGALGSTAGVLLAGFMLLL</sequence>
<dbReference type="RefSeq" id="XP_069226345.1">
    <property type="nucleotide sequence ID" value="XM_069376457.1"/>
</dbReference>
<feature type="compositionally biased region" description="Low complexity" evidence="1">
    <location>
        <begin position="215"/>
        <end position="311"/>
    </location>
</feature>
<feature type="signal peptide" evidence="2">
    <location>
        <begin position="1"/>
        <end position="19"/>
    </location>
</feature>
<evidence type="ECO:0000313" key="4">
    <source>
        <dbReference type="Proteomes" id="UP000803884"/>
    </source>
</evidence>
<evidence type="ECO:0000256" key="2">
    <source>
        <dbReference type="SAM" id="SignalP"/>
    </source>
</evidence>
<evidence type="ECO:0000313" key="3">
    <source>
        <dbReference type="EMBL" id="KAL1583238.1"/>
    </source>
</evidence>
<comment type="caution">
    <text evidence="3">The sequence shown here is derived from an EMBL/GenBank/DDBJ whole genome shotgun (WGS) entry which is preliminary data.</text>
</comment>